<dbReference type="EMBL" id="JDST02000041">
    <property type="protein sequence ID" value="KFB76896.1"/>
    <property type="molecule type" value="Genomic_DNA"/>
</dbReference>
<dbReference type="Pfam" id="PF01724">
    <property type="entry name" value="DUF29"/>
    <property type="match status" value="1"/>
</dbReference>
<name>A0A080M7D6_9PROT</name>
<dbReference type="AlphaFoldDB" id="A0A080M7D6"/>
<sequence length="171" mass="19871">MPISLNDKRLPQFARHDAETGFRVQEGEVGTRYEMDVLAWAKEQARLLRAGRFDLLDLEHIAEEIEDVGKSEQRELAHRMAVLLAHLLKWQYQPDRRGSSWVRTIKEQRKRVLLRLEETPSLSDKLKDPRWWSDVWADAVSQAISETGVDTFPDECPWAIAEVIAPDWLPV</sequence>
<evidence type="ECO:0000313" key="2">
    <source>
        <dbReference type="Proteomes" id="UP000021315"/>
    </source>
</evidence>
<dbReference type="PANTHER" id="PTHR34235">
    <property type="entry name" value="SLR1203 PROTEIN-RELATED"/>
    <property type="match status" value="1"/>
</dbReference>
<reference evidence="1" key="1">
    <citation type="submission" date="2014-02" db="EMBL/GenBank/DDBJ databases">
        <title>Expanding our view of genomic diversity in Candidatus Accumulibacter clades.</title>
        <authorList>
            <person name="Skennerton C.T."/>
            <person name="Barr J.J."/>
            <person name="Slater F.R."/>
            <person name="Bond P.L."/>
            <person name="Tyson G.W."/>
        </authorList>
    </citation>
    <scope>NUCLEOTIDE SEQUENCE [LARGE SCALE GENOMIC DNA]</scope>
</reference>
<evidence type="ECO:0000313" key="1">
    <source>
        <dbReference type="EMBL" id="KFB76896.1"/>
    </source>
</evidence>
<proteinExistence type="predicted"/>
<organism evidence="1 2">
    <name type="scientific">Candidatus Accumulibacter cognatus</name>
    <dbReference type="NCBI Taxonomy" id="2954383"/>
    <lineage>
        <taxon>Bacteria</taxon>
        <taxon>Pseudomonadati</taxon>
        <taxon>Pseudomonadota</taxon>
        <taxon>Betaproteobacteria</taxon>
        <taxon>Candidatus Accumulibacter</taxon>
    </lineage>
</organism>
<dbReference type="Gene3D" id="1.20.1220.20">
    <property type="entry name" value="Uncharcterised protein PF01724"/>
    <property type="match status" value="1"/>
</dbReference>
<evidence type="ECO:0008006" key="3">
    <source>
        <dbReference type="Google" id="ProtNLM"/>
    </source>
</evidence>
<dbReference type="Proteomes" id="UP000021315">
    <property type="component" value="Unassembled WGS sequence"/>
</dbReference>
<accession>A0A080M7D6</accession>
<dbReference type="STRING" id="1453999.AW06_002016"/>
<keyword evidence="2" id="KW-1185">Reference proteome</keyword>
<comment type="caution">
    <text evidence="1">The sequence shown here is derived from an EMBL/GenBank/DDBJ whole genome shotgun (WGS) entry which is preliminary data.</text>
</comment>
<dbReference type="InterPro" id="IPR002636">
    <property type="entry name" value="DUF29"/>
</dbReference>
<protein>
    <recommendedName>
        <fullName evidence="3">DUF29 domain-containing protein</fullName>
    </recommendedName>
</protein>
<gene>
    <name evidence="1" type="ORF">AW06_002016</name>
</gene>